<evidence type="ECO:0000313" key="3">
    <source>
        <dbReference type="Proteomes" id="UP000193642"/>
    </source>
</evidence>
<organism evidence="2 3">
    <name type="scientific">Rhizoclosmatium globosum</name>
    <dbReference type="NCBI Taxonomy" id="329046"/>
    <lineage>
        <taxon>Eukaryota</taxon>
        <taxon>Fungi</taxon>
        <taxon>Fungi incertae sedis</taxon>
        <taxon>Chytridiomycota</taxon>
        <taxon>Chytridiomycota incertae sedis</taxon>
        <taxon>Chytridiomycetes</taxon>
        <taxon>Chytridiales</taxon>
        <taxon>Chytriomycetaceae</taxon>
        <taxon>Rhizoclosmatium</taxon>
    </lineage>
</organism>
<name>A0A1Y2C2F8_9FUNG</name>
<accession>A0A1Y2C2F8</accession>
<feature type="region of interest" description="Disordered" evidence="1">
    <location>
        <begin position="161"/>
        <end position="191"/>
    </location>
</feature>
<proteinExistence type="predicted"/>
<dbReference type="EMBL" id="MCGO01000033">
    <property type="protein sequence ID" value="ORY41074.1"/>
    <property type="molecule type" value="Genomic_DNA"/>
</dbReference>
<sequence>MPLRPGTTGRVLPFPASLVRDDVRLDATTNAVKPDRRSPSPTQQQAQSQTLKPLAPSKPRSRAPSFFVPPLKTKSLSDDPTAPEEVVDEAPAKIVPFPYKLPDLFMNMIRRKRQLEYEAKHPEKLHTRIVVADYSRAVHKKPIALAADISVTEVVPSSSRVSVTSKDGKGSKWKKKRETTRASKVSAPGAGAEKIDKIAKSPQFLSLGEGNPRDESQYGRMLMKRESSSTSLNDAKDDAESAHNIMEANSSISPTLPIPHPALTSAVSAGSIFTKTPSTDGLFRLQINTSHPTSSPNNLNPLPRFNLSSRYNFRTPPNPFTTTVVTPTGKRVRIVNVPNPDTPFRKLQTQELDLLHSFLLERGETSISRDLLSRAFYIPMEIAKPSINVTKYFVVDSEDEEVLDQIYHGTYKTRRGKGILPTHKVAVVPKTVPDDDEVVDSIAPRTLTWWSAAEYRNLRGGWEERKMKRVKELLVAEQGKRLVKEPFNSFVKSRAVTPSKNTKHTKRFDLGTGAVGKEVDDLPVNWFPHHRLQGGGGRLR</sequence>
<dbReference type="AlphaFoldDB" id="A0A1Y2C2F8"/>
<evidence type="ECO:0000313" key="2">
    <source>
        <dbReference type="EMBL" id="ORY41074.1"/>
    </source>
</evidence>
<dbReference type="OrthoDB" id="2113450at2759"/>
<reference evidence="2 3" key="1">
    <citation type="submission" date="2016-07" db="EMBL/GenBank/DDBJ databases">
        <title>Pervasive Adenine N6-methylation of Active Genes in Fungi.</title>
        <authorList>
            <consortium name="DOE Joint Genome Institute"/>
            <person name="Mondo S.J."/>
            <person name="Dannebaum R.O."/>
            <person name="Kuo R.C."/>
            <person name="Labutti K."/>
            <person name="Haridas S."/>
            <person name="Kuo A."/>
            <person name="Salamov A."/>
            <person name="Ahrendt S.R."/>
            <person name="Lipzen A."/>
            <person name="Sullivan W."/>
            <person name="Andreopoulos W.B."/>
            <person name="Clum A."/>
            <person name="Lindquist E."/>
            <person name="Daum C."/>
            <person name="Ramamoorthy G.K."/>
            <person name="Gryganskyi A."/>
            <person name="Culley D."/>
            <person name="Magnuson J.K."/>
            <person name="James T.Y."/>
            <person name="O'Malley M.A."/>
            <person name="Stajich J.E."/>
            <person name="Spatafora J.W."/>
            <person name="Visel A."/>
            <person name="Grigoriev I.V."/>
        </authorList>
    </citation>
    <scope>NUCLEOTIDE SEQUENCE [LARGE SCALE GENOMIC DNA]</scope>
    <source>
        <strain evidence="2 3">JEL800</strain>
    </source>
</reference>
<protein>
    <submittedName>
        <fullName evidence="2">Uncharacterized protein</fullName>
    </submittedName>
</protein>
<evidence type="ECO:0000256" key="1">
    <source>
        <dbReference type="SAM" id="MobiDB-lite"/>
    </source>
</evidence>
<dbReference type="Proteomes" id="UP000193642">
    <property type="component" value="Unassembled WGS sequence"/>
</dbReference>
<keyword evidence="3" id="KW-1185">Reference proteome</keyword>
<feature type="compositionally biased region" description="Low complexity" evidence="1">
    <location>
        <begin position="39"/>
        <end position="50"/>
    </location>
</feature>
<feature type="region of interest" description="Disordered" evidence="1">
    <location>
        <begin position="25"/>
        <end position="85"/>
    </location>
</feature>
<gene>
    <name evidence="2" type="ORF">BCR33DRAFT_852525</name>
</gene>
<comment type="caution">
    <text evidence="2">The sequence shown here is derived from an EMBL/GenBank/DDBJ whole genome shotgun (WGS) entry which is preliminary data.</text>
</comment>